<dbReference type="GeneID" id="10500645"/>
<comment type="cofactor">
    <cofactor evidence="2">
        <name>Zn(2+)</name>
        <dbReference type="ChEBI" id="CHEBI:29105"/>
    </cofactor>
</comment>
<dbReference type="VEuPathDB" id="AmoebaDB:DICPUDRAFT_151708"/>
<evidence type="ECO:0000259" key="10">
    <source>
        <dbReference type="SMART" id="SM00849"/>
    </source>
</evidence>
<dbReference type="GO" id="GO:0004416">
    <property type="term" value="F:hydroxyacylglutathione hydrolase activity"/>
    <property type="evidence" value="ECO:0000318"/>
    <property type="project" value="GO_Central"/>
</dbReference>
<reference evidence="12" key="1">
    <citation type="journal article" date="2011" name="Genome Biol.">
        <title>Comparative genomics of the social amoebae Dictyostelium discoideum and Dictyostelium purpureum.</title>
        <authorList>
            <consortium name="US DOE Joint Genome Institute (JGI-PGF)"/>
            <person name="Sucgang R."/>
            <person name="Kuo A."/>
            <person name="Tian X."/>
            <person name="Salerno W."/>
            <person name="Parikh A."/>
            <person name="Feasley C.L."/>
            <person name="Dalin E."/>
            <person name="Tu H."/>
            <person name="Huang E."/>
            <person name="Barry K."/>
            <person name="Lindquist E."/>
            <person name="Shapiro H."/>
            <person name="Bruce D."/>
            <person name="Schmutz J."/>
            <person name="Salamov A."/>
            <person name="Fey P."/>
            <person name="Gaudet P."/>
            <person name="Anjard C."/>
            <person name="Babu M.M."/>
            <person name="Basu S."/>
            <person name="Bushmanova Y."/>
            <person name="van der Wel H."/>
            <person name="Katoh-Kurasawa M."/>
            <person name="Dinh C."/>
            <person name="Coutinho P.M."/>
            <person name="Saito T."/>
            <person name="Elias M."/>
            <person name="Schaap P."/>
            <person name="Kay R.R."/>
            <person name="Henrissat B."/>
            <person name="Eichinger L."/>
            <person name="Rivero F."/>
            <person name="Putnam N.H."/>
            <person name="West C.M."/>
            <person name="Loomis W.F."/>
            <person name="Chisholm R.L."/>
            <person name="Shaulsky G."/>
            <person name="Strassmann J.E."/>
            <person name="Queller D.C."/>
            <person name="Kuspa A."/>
            <person name="Grigoriev I.V."/>
        </authorList>
    </citation>
    <scope>NUCLEOTIDE SEQUENCE [LARGE SCALE GENOMIC DNA]</scope>
    <source>
        <strain evidence="12">QSDP1</strain>
    </source>
</reference>
<dbReference type="SUPFAM" id="SSF56281">
    <property type="entry name" value="Metallo-hydrolase/oxidoreductase"/>
    <property type="match status" value="1"/>
</dbReference>
<dbReference type="InterPro" id="IPR032282">
    <property type="entry name" value="HAGH_C"/>
</dbReference>
<evidence type="ECO:0000256" key="9">
    <source>
        <dbReference type="ARBA" id="ARBA00031044"/>
    </source>
</evidence>
<evidence type="ECO:0000256" key="7">
    <source>
        <dbReference type="ARBA" id="ARBA00022801"/>
    </source>
</evidence>
<dbReference type="GO" id="GO:0019243">
    <property type="term" value="P:methylglyoxal catabolic process to D-lactate via S-lactoyl-glutathione"/>
    <property type="evidence" value="ECO:0007669"/>
    <property type="project" value="InterPro"/>
</dbReference>
<sequence>MKVIPVLVNRDNYSYLLVDEKNKLGVAIDPCEPTKIISAAPKDIQIENVFTTHHHWDHAGGNNQIKELIKGVKIYGGDERIEGITNKLNDGDTIKIGSLTIKTLKAPAHTSGHVLYYVLDEEEPNKSVLFTGDTLFIGGCGRLFEGDPKQMYHALYEIIGKLPEETLVYVGHEYTLNNLKFALTLESDNNDLNSYFKQVEKMVANQQPTVPSTISNEKKINPFMRCHLPSIYNNYLKANPQSQVPPDTIAVLGYIRELKDKF</sequence>
<dbReference type="eggNOG" id="KOG0813">
    <property type="taxonomic scope" value="Eukaryota"/>
</dbReference>
<dbReference type="FunCoup" id="F0ZJK3">
    <property type="interactions" value="80"/>
</dbReference>
<dbReference type="EMBL" id="GL871044">
    <property type="protein sequence ID" value="EGC35877.1"/>
    <property type="molecule type" value="Genomic_DNA"/>
</dbReference>
<dbReference type="InParanoid" id="F0ZJK3"/>
<protein>
    <recommendedName>
        <fullName evidence="5">hydroxyacylglutathione hydrolase</fullName>
        <ecNumber evidence="5">3.1.2.6</ecNumber>
    </recommendedName>
    <alternativeName>
        <fullName evidence="9">Glyoxalase II</fullName>
    </alternativeName>
</protein>
<dbReference type="PANTHER" id="PTHR11935">
    <property type="entry name" value="BETA LACTAMASE DOMAIN"/>
    <property type="match status" value="1"/>
</dbReference>
<feature type="domain" description="Metallo-beta-lactamase" evidence="10">
    <location>
        <begin position="11"/>
        <end position="172"/>
    </location>
</feature>
<dbReference type="Pfam" id="PF00753">
    <property type="entry name" value="Lactamase_B"/>
    <property type="match status" value="1"/>
</dbReference>
<evidence type="ECO:0000256" key="6">
    <source>
        <dbReference type="ARBA" id="ARBA00022723"/>
    </source>
</evidence>
<keyword evidence="6" id="KW-0479">Metal-binding</keyword>
<dbReference type="HAMAP" id="MF_01374">
    <property type="entry name" value="Glyoxalase_2"/>
    <property type="match status" value="1"/>
</dbReference>
<comment type="similarity">
    <text evidence="4">Belongs to the metallo-beta-lactamase superfamily. Glyoxalase II family.</text>
</comment>
<dbReference type="Proteomes" id="UP000001064">
    <property type="component" value="Unassembled WGS sequence"/>
</dbReference>
<organism evidence="11 12">
    <name type="scientific">Dictyostelium purpureum</name>
    <name type="common">Slime mold</name>
    <dbReference type="NCBI Taxonomy" id="5786"/>
    <lineage>
        <taxon>Eukaryota</taxon>
        <taxon>Amoebozoa</taxon>
        <taxon>Evosea</taxon>
        <taxon>Eumycetozoa</taxon>
        <taxon>Dictyostelia</taxon>
        <taxon>Dictyosteliales</taxon>
        <taxon>Dictyosteliaceae</taxon>
        <taxon>Dictyostelium</taxon>
    </lineage>
</organism>
<dbReference type="RefSeq" id="XP_003287608.1">
    <property type="nucleotide sequence ID" value="XM_003287560.1"/>
</dbReference>
<evidence type="ECO:0000256" key="5">
    <source>
        <dbReference type="ARBA" id="ARBA00011917"/>
    </source>
</evidence>
<dbReference type="EC" id="3.1.2.6" evidence="5"/>
<comment type="catalytic activity">
    <reaction evidence="1">
        <text>an S-(2-hydroxyacyl)glutathione + H2O = a 2-hydroxy carboxylate + glutathione + H(+)</text>
        <dbReference type="Rhea" id="RHEA:21864"/>
        <dbReference type="ChEBI" id="CHEBI:15377"/>
        <dbReference type="ChEBI" id="CHEBI:15378"/>
        <dbReference type="ChEBI" id="CHEBI:57925"/>
        <dbReference type="ChEBI" id="CHEBI:58896"/>
        <dbReference type="ChEBI" id="CHEBI:71261"/>
        <dbReference type="EC" id="3.1.2.6"/>
    </reaction>
</comment>
<gene>
    <name evidence="11" type="ORF">DICPUDRAFT_151708</name>
</gene>
<dbReference type="PIRSF" id="PIRSF005457">
    <property type="entry name" value="Glx"/>
    <property type="match status" value="1"/>
</dbReference>
<dbReference type="Gene3D" id="3.60.15.10">
    <property type="entry name" value="Ribonuclease Z/Hydroxyacylglutathione hydrolase-like"/>
    <property type="match status" value="1"/>
</dbReference>
<proteinExistence type="inferred from homology"/>
<dbReference type="InterPro" id="IPR036866">
    <property type="entry name" value="RibonucZ/Hydroxyglut_hydro"/>
</dbReference>
<dbReference type="CDD" id="cd07723">
    <property type="entry name" value="hydroxyacylglutathione_hydrolase_MBL-fold"/>
    <property type="match status" value="1"/>
</dbReference>
<dbReference type="AlphaFoldDB" id="F0ZJK3"/>
<keyword evidence="12" id="KW-1185">Reference proteome</keyword>
<evidence type="ECO:0000256" key="4">
    <source>
        <dbReference type="ARBA" id="ARBA00006759"/>
    </source>
</evidence>
<dbReference type="InterPro" id="IPR001279">
    <property type="entry name" value="Metallo-B-lactamas"/>
</dbReference>
<dbReference type="OMA" id="NYIWLLQ"/>
<accession>F0ZJK3</accession>
<evidence type="ECO:0000256" key="1">
    <source>
        <dbReference type="ARBA" id="ARBA00001623"/>
    </source>
</evidence>
<evidence type="ECO:0000313" key="12">
    <source>
        <dbReference type="Proteomes" id="UP000001064"/>
    </source>
</evidence>
<evidence type="ECO:0000256" key="8">
    <source>
        <dbReference type="ARBA" id="ARBA00022833"/>
    </source>
</evidence>
<evidence type="ECO:0000256" key="2">
    <source>
        <dbReference type="ARBA" id="ARBA00001947"/>
    </source>
</evidence>
<comment type="pathway">
    <text evidence="3">Secondary metabolite metabolism; methylglyoxal degradation; (R)-lactate from methylglyoxal: step 2/2.</text>
</comment>
<dbReference type="Pfam" id="PF16123">
    <property type="entry name" value="HAGH_C"/>
    <property type="match status" value="1"/>
</dbReference>
<dbReference type="SMART" id="SM00849">
    <property type="entry name" value="Lactamase_B"/>
    <property type="match status" value="1"/>
</dbReference>
<keyword evidence="7" id="KW-0378">Hydrolase</keyword>
<dbReference type="NCBIfam" id="TIGR03413">
    <property type="entry name" value="GSH_gloB"/>
    <property type="match status" value="1"/>
</dbReference>
<dbReference type="InterPro" id="IPR035680">
    <property type="entry name" value="Clx_II_MBL"/>
</dbReference>
<name>F0ZJK3_DICPU</name>
<dbReference type="InterPro" id="IPR017782">
    <property type="entry name" value="Hydroxyacylglutathione_Hdrlase"/>
</dbReference>
<keyword evidence="8" id="KW-0862">Zinc</keyword>
<dbReference type="GO" id="GO:0046872">
    <property type="term" value="F:metal ion binding"/>
    <property type="evidence" value="ECO:0007669"/>
    <property type="project" value="UniProtKB-KW"/>
</dbReference>
<evidence type="ECO:0000256" key="3">
    <source>
        <dbReference type="ARBA" id="ARBA00004963"/>
    </source>
</evidence>
<dbReference type="STRING" id="5786.F0ZJK3"/>
<dbReference type="PANTHER" id="PTHR11935:SF94">
    <property type="entry name" value="TENZING NORGAY, ISOFORM C"/>
    <property type="match status" value="1"/>
</dbReference>
<dbReference type="KEGG" id="dpp:DICPUDRAFT_151708"/>
<dbReference type="OrthoDB" id="515692at2759"/>
<evidence type="ECO:0000313" key="11">
    <source>
        <dbReference type="EMBL" id="EGC35877.1"/>
    </source>
</evidence>